<dbReference type="InterPro" id="IPR036444">
    <property type="entry name" value="PLipase_A2_dom_sf"/>
</dbReference>
<evidence type="ECO:0000313" key="2">
    <source>
        <dbReference type="EMBL" id="CAA6823617.1"/>
    </source>
</evidence>
<keyword evidence="1" id="KW-0732">Signal</keyword>
<organism evidence="2">
    <name type="scientific">uncultured Sulfurovum sp</name>
    <dbReference type="NCBI Taxonomy" id="269237"/>
    <lineage>
        <taxon>Bacteria</taxon>
        <taxon>Pseudomonadati</taxon>
        <taxon>Campylobacterota</taxon>
        <taxon>Epsilonproteobacteria</taxon>
        <taxon>Campylobacterales</taxon>
        <taxon>Sulfurovaceae</taxon>
        <taxon>Sulfurovum</taxon>
        <taxon>environmental samples</taxon>
    </lineage>
</organism>
<dbReference type="GO" id="GO:0006644">
    <property type="term" value="P:phospholipid metabolic process"/>
    <property type="evidence" value="ECO:0007669"/>
    <property type="project" value="InterPro"/>
</dbReference>
<dbReference type="Gene3D" id="1.20.90.10">
    <property type="entry name" value="Phospholipase A2 domain"/>
    <property type="match status" value="1"/>
</dbReference>
<sequence length="218" mass="25011">MNYTFLLILTLSFSLLNATNFKDINPKPTKTMLENQLNAKDCASPITASETISEDFKYGCFCGKDYPILDNNESEDFRKLSKEKREKIIESYFLIKPYDDIDALCMQHDICYLYQGKKAKVCNRAIYDELRSVKNKFKTDQKSTKNKECKHLANDISSIFKTIFASADDEDSIFELGALFFNTSLTISQKIMEESIDTVVTQDARYPDKGEKCLLPSK</sequence>
<gene>
    <name evidence="2" type="ORF">HELGO_WM23532</name>
</gene>
<proteinExistence type="predicted"/>
<evidence type="ECO:0000256" key="1">
    <source>
        <dbReference type="SAM" id="SignalP"/>
    </source>
</evidence>
<dbReference type="EMBL" id="CACVAR010000355">
    <property type="protein sequence ID" value="CAA6823617.1"/>
    <property type="molecule type" value="Genomic_DNA"/>
</dbReference>
<dbReference type="GO" id="GO:0004623">
    <property type="term" value="F:phospholipase A2 activity"/>
    <property type="evidence" value="ECO:0007669"/>
    <property type="project" value="InterPro"/>
</dbReference>
<accession>A0A6S6TZT1</accession>
<feature type="signal peptide" evidence="1">
    <location>
        <begin position="1"/>
        <end position="18"/>
    </location>
</feature>
<feature type="chain" id="PRO_5027961866" evidence="1">
    <location>
        <begin position="19"/>
        <end position="218"/>
    </location>
</feature>
<name>A0A6S6TZT1_9BACT</name>
<protein>
    <submittedName>
        <fullName evidence="2">Uncharacterized protein</fullName>
    </submittedName>
</protein>
<reference evidence="2" key="1">
    <citation type="submission" date="2020-01" db="EMBL/GenBank/DDBJ databases">
        <authorList>
            <person name="Meier V. D."/>
            <person name="Meier V D."/>
        </authorList>
    </citation>
    <scope>NUCLEOTIDE SEQUENCE</scope>
    <source>
        <strain evidence="2">HLG_WM_MAG_03</strain>
    </source>
</reference>
<dbReference type="SUPFAM" id="SSF48619">
    <property type="entry name" value="Phospholipase A2, PLA2"/>
    <property type="match status" value="1"/>
</dbReference>
<dbReference type="AlphaFoldDB" id="A0A6S6TZT1"/>
<dbReference type="GO" id="GO:0050482">
    <property type="term" value="P:arachidonate secretion"/>
    <property type="evidence" value="ECO:0007669"/>
    <property type="project" value="InterPro"/>
</dbReference>